<sequence length="184" mass="20049">MYNSTQPQPLGNGGNRPMPIIGSGSVPQSAVNAETDKERKQEQCAKITFFLSWLILPGCGNFAYHKFMNPAVQGSMREKWARWSCWMASGVCAAVVLIVVFVTLAEMIWVAWLILALFCVALIVACVFPRSREMLFGIVRRNQGQQAAGAPAPQGGSGIPPPLQGAGEIHYQKDKDGQPSKLPF</sequence>
<keyword evidence="2" id="KW-0472">Membrane</keyword>
<evidence type="ECO:0000313" key="3">
    <source>
        <dbReference type="EMBL" id="CEM07995.1"/>
    </source>
</evidence>
<accession>A0A0G4F7B1</accession>
<organism evidence="3">
    <name type="scientific">Chromera velia CCMP2878</name>
    <dbReference type="NCBI Taxonomy" id="1169474"/>
    <lineage>
        <taxon>Eukaryota</taxon>
        <taxon>Sar</taxon>
        <taxon>Alveolata</taxon>
        <taxon>Colpodellida</taxon>
        <taxon>Chromeraceae</taxon>
        <taxon>Chromera</taxon>
    </lineage>
</organism>
<dbReference type="VEuPathDB" id="CryptoDB:Cvel_15437"/>
<gene>
    <name evidence="3" type="ORF">Cvel_15437</name>
</gene>
<feature type="region of interest" description="Disordered" evidence="1">
    <location>
        <begin position="147"/>
        <end position="184"/>
    </location>
</feature>
<reference evidence="3" key="1">
    <citation type="submission" date="2014-11" db="EMBL/GenBank/DDBJ databases">
        <authorList>
            <person name="Otto D Thomas"/>
            <person name="Naeem Raeece"/>
        </authorList>
    </citation>
    <scope>NUCLEOTIDE SEQUENCE</scope>
</reference>
<evidence type="ECO:0000256" key="1">
    <source>
        <dbReference type="SAM" id="MobiDB-lite"/>
    </source>
</evidence>
<feature type="transmembrane region" description="Helical" evidence="2">
    <location>
        <begin position="47"/>
        <end position="64"/>
    </location>
</feature>
<dbReference type="EMBL" id="CDMZ01000157">
    <property type="protein sequence ID" value="CEM07995.1"/>
    <property type="molecule type" value="Genomic_DNA"/>
</dbReference>
<dbReference type="AlphaFoldDB" id="A0A0G4F7B1"/>
<protein>
    <submittedName>
        <fullName evidence="3">Uncharacterized protein</fullName>
    </submittedName>
</protein>
<evidence type="ECO:0000256" key="2">
    <source>
        <dbReference type="SAM" id="Phobius"/>
    </source>
</evidence>
<name>A0A0G4F7B1_9ALVE</name>
<proteinExistence type="predicted"/>
<keyword evidence="2" id="KW-0812">Transmembrane</keyword>
<feature type="transmembrane region" description="Helical" evidence="2">
    <location>
        <begin position="85"/>
        <end position="103"/>
    </location>
</feature>
<feature type="transmembrane region" description="Helical" evidence="2">
    <location>
        <begin position="109"/>
        <end position="128"/>
    </location>
</feature>
<keyword evidence="2" id="KW-1133">Transmembrane helix</keyword>